<dbReference type="RefSeq" id="XP_037154136.1">
    <property type="nucleotide sequence ID" value="XM_037301319.1"/>
</dbReference>
<proteinExistence type="predicted"/>
<dbReference type="GeneID" id="59338857"/>
<name>A0A8H6CKJ5_9LECA</name>
<accession>A0A8H6CKJ5</accession>
<protein>
    <submittedName>
        <fullName evidence="1">Uncharacterized protein</fullName>
    </submittedName>
</protein>
<dbReference type="EMBL" id="JACCJB010000008">
    <property type="protein sequence ID" value="KAF6225269.1"/>
    <property type="molecule type" value="Genomic_DNA"/>
</dbReference>
<reference evidence="1 2" key="1">
    <citation type="journal article" date="2020" name="Genomics">
        <title>Complete, high-quality genomes from long-read metagenomic sequencing of two wolf lichen thalli reveals enigmatic genome architecture.</title>
        <authorList>
            <person name="McKenzie S.K."/>
            <person name="Walston R.F."/>
            <person name="Allen J.L."/>
        </authorList>
    </citation>
    <scope>NUCLEOTIDE SEQUENCE [LARGE SCALE GENOMIC DNA]</scope>
    <source>
        <strain evidence="1">WasteWater1</strain>
    </source>
</reference>
<comment type="caution">
    <text evidence="1">The sequence shown here is derived from an EMBL/GenBank/DDBJ whole genome shotgun (WGS) entry which is preliminary data.</text>
</comment>
<evidence type="ECO:0000313" key="1">
    <source>
        <dbReference type="EMBL" id="KAF6225269.1"/>
    </source>
</evidence>
<gene>
    <name evidence="1" type="ORF">HO133_010466</name>
</gene>
<organism evidence="1 2">
    <name type="scientific">Letharia lupina</name>
    <dbReference type="NCBI Taxonomy" id="560253"/>
    <lineage>
        <taxon>Eukaryota</taxon>
        <taxon>Fungi</taxon>
        <taxon>Dikarya</taxon>
        <taxon>Ascomycota</taxon>
        <taxon>Pezizomycotina</taxon>
        <taxon>Lecanoromycetes</taxon>
        <taxon>OSLEUM clade</taxon>
        <taxon>Lecanoromycetidae</taxon>
        <taxon>Lecanorales</taxon>
        <taxon>Lecanorineae</taxon>
        <taxon>Parmeliaceae</taxon>
        <taxon>Letharia</taxon>
    </lineage>
</organism>
<sequence>MPSRVHKDGRRDDEALREVLAVDAKNDGMRIYRITLVRTLPRLSDVTTNAS</sequence>
<evidence type="ECO:0000313" key="2">
    <source>
        <dbReference type="Proteomes" id="UP000593566"/>
    </source>
</evidence>
<dbReference type="AlphaFoldDB" id="A0A8H6CKJ5"/>
<dbReference type="Proteomes" id="UP000593566">
    <property type="component" value="Unassembled WGS sequence"/>
</dbReference>
<keyword evidence="2" id="KW-1185">Reference proteome</keyword>